<proteinExistence type="predicted"/>
<dbReference type="EMBL" id="BOMB01000038">
    <property type="protein sequence ID" value="GID15142.1"/>
    <property type="molecule type" value="Genomic_DNA"/>
</dbReference>
<keyword evidence="1" id="KW-1133">Transmembrane helix</keyword>
<comment type="caution">
    <text evidence="2">The sequence shown here is derived from an EMBL/GenBank/DDBJ whole genome shotgun (WGS) entry which is preliminary data.</text>
</comment>
<dbReference type="Proteomes" id="UP000612808">
    <property type="component" value="Unassembled WGS sequence"/>
</dbReference>
<feature type="transmembrane region" description="Helical" evidence="1">
    <location>
        <begin position="29"/>
        <end position="48"/>
    </location>
</feature>
<keyword evidence="1" id="KW-0472">Membrane</keyword>
<evidence type="ECO:0000313" key="3">
    <source>
        <dbReference type="Proteomes" id="UP000612808"/>
    </source>
</evidence>
<sequence>MRLPAGSVIPARYRVAPAATMVRVTRRRWILGAVAVWAALLLVLAFVARGRPTVKEQQSPAAARPAVDAAIGTVSRAAGPRAVVAVSGYEQVKRCTMAAARPGVEYARTADVYGAAGLADHIRAGLPAAYKAAVVPDLGGSGTVTVAHPDPFVKLTVRTATDDPGHVVAIADTGCRPTTGHPYPEFVAAPTAAERAPATRLFALLHVTLTTWQRHALGCGAVTVTATGLAADSLAPLPATLDRHPQPGHLLAHNDDRYVYRDGATGLVVTADRDRLTVTTTTTCH</sequence>
<protein>
    <submittedName>
        <fullName evidence="2">Uncharacterized protein</fullName>
    </submittedName>
</protein>
<accession>A0A8J3NFD1</accession>
<keyword evidence="3" id="KW-1185">Reference proteome</keyword>
<evidence type="ECO:0000313" key="2">
    <source>
        <dbReference type="EMBL" id="GID15142.1"/>
    </source>
</evidence>
<name>A0A8J3NFD1_9ACTN</name>
<keyword evidence="1" id="KW-0812">Transmembrane</keyword>
<evidence type="ECO:0000256" key="1">
    <source>
        <dbReference type="SAM" id="Phobius"/>
    </source>
</evidence>
<dbReference type="AlphaFoldDB" id="A0A8J3NFD1"/>
<gene>
    <name evidence="2" type="ORF">Aru02nite_60310</name>
</gene>
<reference evidence="2" key="1">
    <citation type="submission" date="2021-01" db="EMBL/GenBank/DDBJ databases">
        <title>Whole genome shotgun sequence of Actinocatenispora rupis NBRC 107355.</title>
        <authorList>
            <person name="Komaki H."/>
            <person name="Tamura T."/>
        </authorList>
    </citation>
    <scope>NUCLEOTIDE SEQUENCE</scope>
    <source>
        <strain evidence="2">NBRC 107355</strain>
    </source>
</reference>
<organism evidence="2 3">
    <name type="scientific">Actinocatenispora rupis</name>
    <dbReference type="NCBI Taxonomy" id="519421"/>
    <lineage>
        <taxon>Bacteria</taxon>
        <taxon>Bacillati</taxon>
        <taxon>Actinomycetota</taxon>
        <taxon>Actinomycetes</taxon>
        <taxon>Micromonosporales</taxon>
        <taxon>Micromonosporaceae</taxon>
        <taxon>Actinocatenispora</taxon>
    </lineage>
</organism>